<proteinExistence type="predicted"/>
<sequence>MKLIYLILTLIIYLCIAPGKARADEECEICISTLEKFESGLPEDILHDYEEIAKRFYEFCISSENQERELCDLFDGMEELSSKAITWVGKPFHMQITAEEICTQVGEAHKEVCQIKTEKDIEFVNELMNKSFSELKKTLYDMNLSCEGCVKKIEFAEMIRIHSKNVLAQSHEEL</sequence>
<evidence type="ECO:0000259" key="2">
    <source>
        <dbReference type="Pfam" id="PF20145"/>
    </source>
</evidence>
<dbReference type="Gene3D" id="1.10.720.30">
    <property type="entry name" value="SAP domain"/>
    <property type="match status" value="1"/>
</dbReference>
<dbReference type="InterPro" id="IPR036361">
    <property type="entry name" value="SAP_dom_sf"/>
</dbReference>
<dbReference type="Proteomes" id="UP000887013">
    <property type="component" value="Unassembled WGS sequence"/>
</dbReference>
<feature type="chain" id="PRO_5036448219" evidence="1">
    <location>
        <begin position="24"/>
        <end position="174"/>
    </location>
</feature>
<gene>
    <name evidence="3" type="primary">WH47_07913</name>
    <name evidence="3" type="ORF">NPIL_268751</name>
</gene>
<dbReference type="Gene3D" id="1.10.225.10">
    <property type="entry name" value="Saposin-like"/>
    <property type="match status" value="1"/>
</dbReference>
<dbReference type="PANTHER" id="PTHR12990:SF5">
    <property type="entry name" value="MESENCEPHALIC ASTROCYTE-DERIVED NEUROTROPHIC FACTOR HOMOLOG"/>
    <property type="match status" value="1"/>
</dbReference>
<evidence type="ECO:0000313" key="3">
    <source>
        <dbReference type="EMBL" id="GFT17334.1"/>
    </source>
</evidence>
<dbReference type="OrthoDB" id="5597848at2759"/>
<dbReference type="InterPro" id="IPR045332">
    <property type="entry name" value="ARMET_N"/>
</dbReference>
<dbReference type="EMBL" id="BMAW01058645">
    <property type="protein sequence ID" value="GFT17334.1"/>
    <property type="molecule type" value="Genomic_DNA"/>
</dbReference>
<evidence type="ECO:0000256" key="1">
    <source>
        <dbReference type="SAM" id="SignalP"/>
    </source>
</evidence>
<organism evidence="3 4">
    <name type="scientific">Nephila pilipes</name>
    <name type="common">Giant wood spider</name>
    <name type="synonym">Nephila maculata</name>
    <dbReference type="NCBI Taxonomy" id="299642"/>
    <lineage>
        <taxon>Eukaryota</taxon>
        <taxon>Metazoa</taxon>
        <taxon>Ecdysozoa</taxon>
        <taxon>Arthropoda</taxon>
        <taxon>Chelicerata</taxon>
        <taxon>Arachnida</taxon>
        <taxon>Araneae</taxon>
        <taxon>Araneomorphae</taxon>
        <taxon>Entelegynae</taxon>
        <taxon>Araneoidea</taxon>
        <taxon>Nephilidae</taxon>
        <taxon>Nephila</taxon>
    </lineage>
</organism>
<keyword evidence="4" id="KW-1185">Reference proteome</keyword>
<keyword evidence="1" id="KW-0732">Signal</keyword>
<feature type="signal peptide" evidence="1">
    <location>
        <begin position="1"/>
        <end position="23"/>
    </location>
</feature>
<dbReference type="PANTHER" id="PTHR12990">
    <property type="entry name" value="ARMET-LIKE PROTEIN"/>
    <property type="match status" value="1"/>
</dbReference>
<feature type="domain" description="ARMET N-terminal" evidence="2">
    <location>
        <begin position="26"/>
        <end position="121"/>
    </location>
</feature>
<dbReference type="AlphaFoldDB" id="A0A8X6TI82"/>
<accession>A0A8X6TI82</accession>
<dbReference type="InterPro" id="IPR045333">
    <property type="entry name" value="ARMET-like"/>
</dbReference>
<reference evidence="3" key="1">
    <citation type="submission" date="2020-08" db="EMBL/GenBank/DDBJ databases">
        <title>Multicomponent nature underlies the extraordinary mechanical properties of spider dragline silk.</title>
        <authorList>
            <person name="Kono N."/>
            <person name="Nakamura H."/>
            <person name="Mori M."/>
            <person name="Yoshida Y."/>
            <person name="Ohtoshi R."/>
            <person name="Malay A.D."/>
            <person name="Moran D.A.P."/>
            <person name="Tomita M."/>
            <person name="Numata K."/>
            <person name="Arakawa K."/>
        </authorList>
    </citation>
    <scope>NUCLEOTIDE SEQUENCE</scope>
</reference>
<comment type="caution">
    <text evidence="3">The sequence shown here is derived from an EMBL/GenBank/DDBJ whole genome shotgun (WGS) entry which is preliminary data.</text>
</comment>
<evidence type="ECO:0000313" key="4">
    <source>
        <dbReference type="Proteomes" id="UP000887013"/>
    </source>
</evidence>
<name>A0A8X6TI82_NEPPI</name>
<protein>
    <submittedName>
        <fullName evidence="3">Mesencephalic astrocyte-derived neurotrophic factor like protein</fullName>
    </submittedName>
</protein>
<dbReference type="Pfam" id="PF20145">
    <property type="entry name" value="ARMET_N"/>
    <property type="match status" value="1"/>
</dbReference>